<feature type="region of interest" description="Disordered" evidence="1">
    <location>
        <begin position="331"/>
        <end position="354"/>
    </location>
</feature>
<sequence>MSASDVPASDMLPSLLEQLGAAKLYELSVQRDIDPLHEDLLSSLHRMQPSYNAFAQHGTNLAQQAIDMSFQCFAVQSDAATQAHKHLGTVTDTAILFEDAVRATAEAHATLALQTCVMMDALQELHKACSSKDLENALQDVDVSFAVPAGTDPSQLPTDMLTNAELDEVLWDLYVNEPATEQEKTKPAPNATDFLTDEQMDEILGNNTVVDNNTRQAAGPDDDAAPSGNDDAQDSDAAEDCPYESDIEMLDPGCDQPLGFEAVDHAPAGPGKANHARLSSASSSSASSSTAGAPARKSEKPAFTNPFLAAASQSGIEGILALVAVLTQPSNTNKETRATASQTSPPESGIDVTSPAFSERFQGELIREIGETLLWEEQQEAAVGRQEVPSKL</sequence>
<gene>
    <name evidence="2" type="ORF">PECM_005939</name>
</gene>
<evidence type="ECO:0000313" key="3">
    <source>
        <dbReference type="Proteomes" id="UP000631181"/>
    </source>
</evidence>
<reference evidence="2" key="1">
    <citation type="journal article" date="2020" name="Front. Microbiol.">
        <title>Gene regulatory networks of Penicillium echinulatum 2HH and Penicillium oxalicum 114-2 inferred by a computational biology approach.</title>
        <authorList>
            <person name="Lenz A.R."/>
            <person name="Galan-Vasquez E."/>
            <person name="Balbinot E."/>
            <person name="De Abreu F.P."/>
            <person name="De Oliveira N.S."/>
            <person name="Da Rosa L.O."/>
            <person name="De Avila E Silva S."/>
            <person name="Camassola M."/>
            <person name="Dillon A.J.P."/>
            <person name="Perez-Rueda E."/>
        </authorList>
    </citation>
    <scope>NUCLEOTIDE SEQUENCE</scope>
    <source>
        <strain evidence="2">S1M29</strain>
    </source>
</reference>
<feature type="compositionally biased region" description="Polar residues" evidence="1">
    <location>
        <begin position="331"/>
        <end position="346"/>
    </location>
</feature>
<proteinExistence type="predicted"/>
<name>A0A8J8W3X5_9EURO</name>
<evidence type="ECO:0000313" key="2">
    <source>
        <dbReference type="EMBL" id="KAF7716128.1"/>
    </source>
</evidence>
<evidence type="ECO:0000256" key="1">
    <source>
        <dbReference type="SAM" id="MobiDB-lite"/>
    </source>
</evidence>
<dbReference type="EMBL" id="WIWV01000045">
    <property type="protein sequence ID" value="KAF7716128.1"/>
    <property type="molecule type" value="Genomic_DNA"/>
</dbReference>
<feature type="compositionally biased region" description="Low complexity" evidence="1">
    <location>
        <begin position="279"/>
        <end position="289"/>
    </location>
</feature>
<keyword evidence="3" id="KW-1185">Reference proteome</keyword>
<dbReference type="AlphaFoldDB" id="A0A8J8W3X5"/>
<protein>
    <submittedName>
        <fullName evidence="2">Uncharacterized protein</fullName>
    </submittedName>
</protein>
<feature type="region of interest" description="Disordered" evidence="1">
    <location>
        <begin position="209"/>
        <end position="300"/>
    </location>
</feature>
<organism evidence="2 3">
    <name type="scientific">Penicillium ucsense</name>
    <dbReference type="NCBI Taxonomy" id="2839758"/>
    <lineage>
        <taxon>Eukaryota</taxon>
        <taxon>Fungi</taxon>
        <taxon>Dikarya</taxon>
        <taxon>Ascomycota</taxon>
        <taxon>Pezizomycotina</taxon>
        <taxon>Eurotiomycetes</taxon>
        <taxon>Eurotiomycetidae</taxon>
        <taxon>Eurotiales</taxon>
        <taxon>Aspergillaceae</taxon>
        <taxon>Penicillium</taxon>
    </lineage>
</organism>
<comment type="caution">
    <text evidence="2">The sequence shown here is derived from an EMBL/GenBank/DDBJ whole genome shotgun (WGS) entry which is preliminary data.</text>
</comment>
<accession>A0A8J8W3X5</accession>
<feature type="compositionally biased region" description="Acidic residues" evidence="1">
    <location>
        <begin position="231"/>
        <end position="249"/>
    </location>
</feature>
<dbReference type="Proteomes" id="UP000631181">
    <property type="component" value="Unassembled WGS sequence"/>
</dbReference>